<dbReference type="EC" id="3.5.1.2" evidence="12"/>
<keyword evidence="8 12" id="KW-0368">Histidine biosynthesis</keyword>
<organism evidence="15 16">
    <name type="scientific">Ruminococcus champanellensis (strain DSM 18848 / JCM 17042 / KCTC 15320 / 18P13)</name>
    <dbReference type="NCBI Taxonomy" id="213810"/>
    <lineage>
        <taxon>Bacteria</taxon>
        <taxon>Bacillati</taxon>
        <taxon>Bacillota</taxon>
        <taxon>Clostridia</taxon>
        <taxon>Eubacteriales</taxon>
        <taxon>Oscillospiraceae</taxon>
        <taxon>Ruminococcus</taxon>
    </lineage>
</organism>
<keyword evidence="15" id="KW-0808">Transferase</keyword>
<dbReference type="PANTHER" id="PTHR42701">
    <property type="entry name" value="IMIDAZOLE GLYCEROL PHOSPHATE SYNTHASE SUBUNIT HISH"/>
    <property type="match status" value="1"/>
</dbReference>
<dbReference type="GO" id="GO:0000105">
    <property type="term" value="P:L-histidine biosynthetic process"/>
    <property type="evidence" value="ECO:0007669"/>
    <property type="project" value="UniProtKB-UniRule"/>
</dbReference>
<dbReference type="BioCyc" id="RCHA213810:RUM_RS09570-MONOMER"/>
<dbReference type="EC" id="4.3.2.10" evidence="12"/>
<dbReference type="Gene3D" id="3.40.50.880">
    <property type="match status" value="1"/>
</dbReference>
<evidence type="ECO:0000256" key="8">
    <source>
        <dbReference type="ARBA" id="ARBA00023102"/>
    </source>
</evidence>
<evidence type="ECO:0000256" key="12">
    <source>
        <dbReference type="HAMAP-Rule" id="MF_00278"/>
    </source>
</evidence>
<name>D4LEG2_RUMC1</name>
<feature type="active site" evidence="12 13">
    <location>
        <position position="181"/>
    </location>
</feature>
<dbReference type="GO" id="GO:0000107">
    <property type="term" value="F:imidazoleglycerol-phosphate synthase activity"/>
    <property type="evidence" value="ECO:0007669"/>
    <property type="project" value="UniProtKB-UniRule"/>
</dbReference>
<dbReference type="HAMAP" id="MF_00278">
    <property type="entry name" value="HisH"/>
    <property type="match status" value="1"/>
</dbReference>
<dbReference type="Pfam" id="PF00117">
    <property type="entry name" value="GATase"/>
    <property type="match status" value="1"/>
</dbReference>
<dbReference type="UniPathway" id="UPA00031">
    <property type="reaction ID" value="UER00010"/>
</dbReference>
<evidence type="ECO:0000256" key="13">
    <source>
        <dbReference type="PIRSR" id="PIRSR000495-1"/>
    </source>
</evidence>
<dbReference type="CDD" id="cd01748">
    <property type="entry name" value="GATase1_IGP_Synthase"/>
    <property type="match status" value="1"/>
</dbReference>
<evidence type="ECO:0000256" key="3">
    <source>
        <dbReference type="ARBA" id="ARBA00011152"/>
    </source>
</evidence>
<comment type="catalytic activity">
    <reaction evidence="10 12">
        <text>5-[(5-phospho-1-deoxy-D-ribulos-1-ylimino)methylamino]-1-(5-phospho-beta-D-ribosyl)imidazole-4-carboxamide + L-glutamine = D-erythro-1-(imidazol-4-yl)glycerol 3-phosphate + 5-amino-1-(5-phospho-beta-D-ribosyl)imidazole-4-carboxamide + L-glutamate + H(+)</text>
        <dbReference type="Rhea" id="RHEA:24793"/>
        <dbReference type="ChEBI" id="CHEBI:15378"/>
        <dbReference type="ChEBI" id="CHEBI:29985"/>
        <dbReference type="ChEBI" id="CHEBI:58278"/>
        <dbReference type="ChEBI" id="CHEBI:58359"/>
        <dbReference type="ChEBI" id="CHEBI:58475"/>
        <dbReference type="ChEBI" id="CHEBI:58525"/>
        <dbReference type="EC" id="4.3.2.10"/>
    </reaction>
</comment>
<sequence>MIAVIDYGAGNIFSVENALRYLGQEHILTDDPDTIRQADAIILPGVGAFPSAMQMLHAHGLTELLQQQAKEKPFLGICLGMQMLFEKSYEFEPCEGLGLLPGTVERIPDHGLVIPHMGWNKLDQKLDCPMLKDLPEDAYVYFVHSYQAMCPDSVIAASCEYGSTIPALVYDGAYVFGAQFHPEKSGEIGLQMLRNFAALA</sequence>
<evidence type="ECO:0000259" key="14">
    <source>
        <dbReference type="Pfam" id="PF00117"/>
    </source>
</evidence>
<keyword evidence="16" id="KW-1185">Reference proteome</keyword>
<evidence type="ECO:0000313" key="16">
    <source>
        <dbReference type="Proteomes" id="UP000007054"/>
    </source>
</evidence>
<dbReference type="HOGENOM" id="CLU_071837_2_2_9"/>
<feature type="active site" description="Nucleophile" evidence="12 13">
    <location>
        <position position="78"/>
    </location>
</feature>
<dbReference type="PROSITE" id="PS51273">
    <property type="entry name" value="GATASE_TYPE_1"/>
    <property type="match status" value="1"/>
</dbReference>
<evidence type="ECO:0000256" key="9">
    <source>
        <dbReference type="ARBA" id="ARBA00023239"/>
    </source>
</evidence>
<feature type="domain" description="Glutamine amidotransferase" evidence="14">
    <location>
        <begin position="4"/>
        <end position="196"/>
    </location>
</feature>
<dbReference type="GO" id="GO:0004359">
    <property type="term" value="F:glutaminase activity"/>
    <property type="evidence" value="ECO:0007669"/>
    <property type="project" value="UniProtKB-EC"/>
</dbReference>
<accession>D4LEG2</accession>
<protein>
    <recommendedName>
        <fullName evidence="12">Imidazole glycerol phosphate synthase subunit HisH</fullName>
        <ecNumber evidence="12">4.3.2.10</ecNumber>
    </recommendedName>
    <alternativeName>
        <fullName evidence="12">IGP synthase glutaminase subunit</fullName>
        <ecNumber evidence="12">3.5.1.2</ecNumber>
    </alternativeName>
    <alternativeName>
        <fullName evidence="12">IGP synthase subunit HisH</fullName>
    </alternativeName>
    <alternativeName>
        <fullName evidence="12">ImGP synthase subunit HisH</fullName>
        <shortName evidence="12">IGPS subunit HisH</shortName>
    </alternativeName>
</protein>
<dbReference type="RefSeq" id="WP_015558913.1">
    <property type="nucleotide sequence ID" value="NC_021039.1"/>
</dbReference>
<dbReference type="Proteomes" id="UP000007054">
    <property type="component" value="Chromosome"/>
</dbReference>
<dbReference type="InterPro" id="IPR017926">
    <property type="entry name" value="GATASE"/>
</dbReference>
<evidence type="ECO:0000313" key="15">
    <source>
        <dbReference type="EMBL" id="CBL18007.1"/>
    </source>
</evidence>
<keyword evidence="4 12" id="KW-0963">Cytoplasm</keyword>
<dbReference type="SUPFAM" id="SSF52317">
    <property type="entry name" value="Class I glutamine amidotransferase-like"/>
    <property type="match status" value="1"/>
</dbReference>
<dbReference type="GO" id="GO:0005737">
    <property type="term" value="C:cytoplasm"/>
    <property type="evidence" value="ECO:0007669"/>
    <property type="project" value="UniProtKB-SubCell"/>
</dbReference>
<dbReference type="PANTHER" id="PTHR42701:SF1">
    <property type="entry name" value="IMIDAZOLE GLYCEROL PHOSPHATE SYNTHASE SUBUNIT HISH"/>
    <property type="match status" value="1"/>
</dbReference>
<dbReference type="AlphaFoldDB" id="D4LEG2"/>
<dbReference type="PIRSF" id="PIRSF000495">
    <property type="entry name" value="Amidotransf_hisH"/>
    <property type="match status" value="1"/>
</dbReference>
<dbReference type="FunFam" id="3.40.50.880:FF:000009">
    <property type="entry name" value="Imidazole glycerol phosphate synthase subunit HisH"/>
    <property type="match status" value="1"/>
</dbReference>
<dbReference type="InterPro" id="IPR029062">
    <property type="entry name" value="Class_I_gatase-like"/>
</dbReference>
<reference evidence="15 16" key="1">
    <citation type="submission" date="2010-03" db="EMBL/GenBank/DDBJ databases">
        <title>The genome sequence of Ruminococcus sp. 18P13.</title>
        <authorList>
            <consortium name="metaHIT consortium -- http://www.metahit.eu/"/>
            <person name="Pajon A."/>
            <person name="Turner K."/>
            <person name="Parkhill J."/>
            <person name="Bernalier A."/>
        </authorList>
    </citation>
    <scope>NUCLEOTIDE SEQUENCE [LARGE SCALE GENOMIC DNA]</scope>
    <source>
        <strain evidence="16">DSM 18848 / JCM 17042 / 18P13</strain>
    </source>
</reference>
<feature type="active site" evidence="12 13">
    <location>
        <position position="183"/>
    </location>
</feature>
<comment type="pathway">
    <text evidence="2 12">Amino-acid biosynthesis; L-histidine biosynthesis; L-histidine from 5-phospho-alpha-D-ribose 1-diphosphate: step 5/9.</text>
</comment>
<dbReference type="GO" id="GO:0016829">
    <property type="term" value="F:lyase activity"/>
    <property type="evidence" value="ECO:0007669"/>
    <property type="project" value="UniProtKB-KW"/>
</dbReference>
<proteinExistence type="inferred from homology"/>
<comment type="subunit">
    <text evidence="3 12">Heterodimer of HisH and HisF.</text>
</comment>
<dbReference type="GeneID" id="83156641"/>
<gene>
    <name evidence="12" type="primary">hisH</name>
    <name evidence="15" type="ordered locus">RUM_19720</name>
</gene>
<keyword evidence="5 12" id="KW-0028">Amino-acid biosynthesis</keyword>
<dbReference type="InterPro" id="IPR010139">
    <property type="entry name" value="Imidazole-glycPsynth_HisH"/>
</dbReference>
<dbReference type="EMBL" id="FP929052">
    <property type="protein sequence ID" value="CBL18007.1"/>
    <property type="molecule type" value="Genomic_DNA"/>
</dbReference>
<keyword evidence="9 12" id="KW-0456">Lyase</keyword>
<dbReference type="PATRIC" id="fig|213810.4.peg.1871"/>
<evidence type="ECO:0000256" key="2">
    <source>
        <dbReference type="ARBA" id="ARBA00005091"/>
    </source>
</evidence>
<evidence type="ECO:0000256" key="1">
    <source>
        <dbReference type="ARBA" id="ARBA00004496"/>
    </source>
</evidence>
<keyword evidence="15" id="KW-0328">Glycosyltransferase</keyword>
<evidence type="ECO:0000256" key="4">
    <source>
        <dbReference type="ARBA" id="ARBA00022490"/>
    </source>
</evidence>
<keyword evidence="6 12" id="KW-0378">Hydrolase</keyword>
<dbReference type="STRING" id="213810.RUM_19720"/>
<evidence type="ECO:0000256" key="10">
    <source>
        <dbReference type="ARBA" id="ARBA00047838"/>
    </source>
</evidence>
<evidence type="ECO:0000256" key="5">
    <source>
        <dbReference type="ARBA" id="ARBA00022605"/>
    </source>
</evidence>
<comment type="function">
    <text evidence="12">IGPS catalyzes the conversion of PRFAR and glutamine to IGP, AICAR and glutamate. The HisH subunit catalyzes the hydrolysis of glutamine to glutamate and ammonia as part of the synthesis of IGP and AICAR. The resulting ammonia molecule is channeled to the active site of HisF.</text>
</comment>
<dbReference type="KEGG" id="rch:RUM_19720"/>
<evidence type="ECO:0000256" key="6">
    <source>
        <dbReference type="ARBA" id="ARBA00022801"/>
    </source>
</evidence>
<comment type="catalytic activity">
    <reaction evidence="11 12">
        <text>L-glutamine + H2O = L-glutamate + NH4(+)</text>
        <dbReference type="Rhea" id="RHEA:15889"/>
        <dbReference type="ChEBI" id="CHEBI:15377"/>
        <dbReference type="ChEBI" id="CHEBI:28938"/>
        <dbReference type="ChEBI" id="CHEBI:29985"/>
        <dbReference type="ChEBI" id="CHEBI:58359"/>
        <dbReference type="EC" id="3.5.1.2"/>
    </reaction>
</comment>
<keyword evidence="7 12" id="KW-0315">Glutamine amidotransferase</keyword>
<comment type="subcellular location">
    <subcellularLocation>
        <location evidence="1 12">Cytoplasm</location>
    </subcellularLocation>
</comment>
<evidence type="ECO:0000256" key="7">
    <source>
        <dbReference type="ARBA" id="ARBA00022962"/>
    </source>
</evidence>
<evidence type="ECO:0000256" key="11">
    <source>
        <dbReference type="ARBA" id="ARBA00049534"/>
    </source>
</evidence>
<dbReference type="NCBIfam" id="TIGR01855">
    <property type="entry name" value="IMP_synth_hisH"/>
    <property type="match status" value="1"/>
</dbReference>